<gene>
    <name evidence="2" type="ORF">IW261DRAFT_1428383</name>
</gene>
<reference evidence="2" key="1">
    <citation type="submission" date="2023-06" db="EMBL/GenBank/DDBJ databases">
        <authorList>
            <consortium name="Lawrence Berkeley National Laboratory"/>
            <person name="Ahrendt S."/>
            <person name="Sahu N."/>
            <person name="Indic B."/>
            <person name="Wong-Bajracharya J."/>
            <person name="Merenyi Z."/>
            <person name="Ke H.-M."/>
            <person name="Monk M."/>
            <person name="Kocsube S."/>
            <person name="Drula E."/>
            <person name="Lipzen A."/>
            <person name="Balint B."/>
            <person name="Henrissat B."/>
            <person name="Andreopoulos B."/>
            <person name="Martin F.M."/>
            <person name="Harder C.B."/>
            <person name="Rigling D."/>
            <person name="Ford K.L."/>
            <person name="Foster G.D."/>
            <person name="Pangilinan J."/>
            <person name="Papanicolaou A."/>
            <person name="Barry K."/>
            <person name="LaButti K."/>
            <person name="Viragh M."/>
            <person name="Koriabine M."/>
            <person name="Yan M."/>
            <person name="Riley R."/>
            <person name="Champramary S."/>
            <person name="Plett K.L."/>
            <person name="Tsai I.J."/>
            <person name="Slot J."/>
            <person name="Sipos G."/>
            <person name="Plett J."/>
            <person name="Nagy L.G."/>
            <person name="Grigoriev I.V."/>
        </authorList>
    </citation>
    <scope>NUCLEOTIDE SEQUENCE</scope>
    <source>
        <strain evidence="2">ICMP 16352</strain>
    </source>
</reference>
<evidence type="ECO:0000313" key="2">
    <source>
        <dbReference type="EMBL" id="KAK0461533.1"/>
    </source>
</evidence>
<name>A0AA39TP25_9AGAR</name>
<evidence type="ECO:0000256" key="1">
    <source>
        <dbReference type="SAM" id="MobiDB-lite"/>
    </source>
</evidence>
<proteinExistence type="predicted"/>
<feature type="region of interest" description="Disordered" evidence="1">
    <location>
        <begin position="152"/>
        <end position="176"/>
    </location>
</feature>
<protein>
    <submittedName>
        <fullName evidence="2">Uncharacterized protein</fullName>
    </submittedName>
</protein>
<dbReference type="AlphaFoldDB" id="A0AA39TP25"/>
<dbReference type="Proteomes" id="UP001175227">
    <property type="component" value="Unassembled WGS sequence"/>
</dbReference>
<organism evidence="2 3">
    <name type="scientific">Armillaria novae-zelandiae</name>
    <dbReference type="NCBI Taxonomy" id="153914"/>
    <lineage>
        <taxon>Eukaryota</taxon>
        <taxon>Fungi</taxon>
        <taxon>Dikarya</taxon>
        <taxon>Basidiomycota</taxon>
        <taxon>Agaricomycotina</taxon>
        <taxon>Agaricomycetes</taxon>
        <taxon>Agaricomycetidae</taxon>
        <taxon>Agaricales</taxon>
        <taxon>Marasmiineae</taxon>
        <taxon>Physalacriaceae</taxon>
        <taxon>Armillaria</taxon>
    </lineage>
</organism>
<sequence length="361" mass="40758">MVEVGTGNSFEFLVQFCKRSATYIAVRQCIWRSARNKDNVYPSQLSLLWAPKLTHITFRGSPSITHPTNGNCTETMYRRPASRVRSSLVFSGILYRYPTENCAETMYHHPASRFLQGRNLAEPTSTATCFALRRWIAIRISMHDHVRNRAETTYHHPASRVPYGKTPQDDVSLSGEQATEIDPRRCMNIQGAISTVITKNCSETMYQHPGSEVLCMLCANMLVHEELKPMKGATLASLLIPISGRASCYPSDQANFMPKISRFKCCGVKANKDEDDCRERLAGGNSQNEKLTDFLARRKWAQELKMWGELAFEFYYKKDRRRRLGHGVDCPDSGADGITMRIFPQAFATGAKDTSPFANST</sequence>
<dbReference type="EMBL" id="JAUEPR010000142">
    <property type="protein sequence ID" value="KAK0461533.1"/>
    <property type="molecule type" value="Genomic_DNA"/>
</dbReference>
<evidence type="ECO:0000313" key="3">
    <source>
        <dbReference type="Proteomes" id="UP001175227"/>
    </source>
</evidence>
<comment type="caution">
    <text evidence="2">The sequence shown here is derived from an EMBL/GenBank/DDBJ whole genome shotgun (WGS) entry which is preliminary data.</text>
</comment>
<accession>A0AA39TP25</accession>
<keyword evidence="3" id="KW-1185">Reference proteome</keyword>